<dbReference type="InParanoid" id="S8FR50"/>
<dbReference type="Pfam" id="PF06999">
    <property type="entry name" value="Suc_Fer-like"/>
    <property type="match status" value="1"/>
</dbReference>
<dbReference type="InterPro" id="IPR009737">
    <property type="entry name" value="Aim32/Apd1-like"/>
</dbReference>
<name>S8FR50_FOMSC</name>
<dbReference type="eggNOG" id="ENOG502QT0V">
    <property type="taxonomic scope" value="Eukaryota"/>
</dbReference>
<gene>
    <name evidence="2" type="ORF">FOMPIDRAFT_1022273</name>
</gene>
<dbReference type="STRING" id="743788.S8FR50"/>
<dbReference type="Gene3D" id="3.40.30.10">
    <property type="entry name" value="Glutaredoxin"/>
    <property type="match status" value="1"/>
</dbReference>
<dbReference type="OrthoDB" id="10253744at2759"/>
<dbReference type="Proteomes" id="UP000015241">
    <property type="component" value="Unassembled WGS sequence"/>
</dbReference>
<evidence type="ECO:0000256" key="1">
    <source>
        <dbReference type="SAM" id="MobiDB-lite"/>
    </source>
</evidence>
<organism evidence="2 3">
    <name type="scientific">Fomitopsis schrenkii</name>
    <name type="common">Brown rot fungus</name>
    <dbReference type="NCBI Taxonomy" id="2126942"/>
    <lineage>
        <taxon>Eukaryota</taxon>
        <taxon>Fungi</taxon>
        <taxon>Dikarya</taxon>
        <taxon>Basidiomycota</taxon>
        <taxon>Agaricomycotina</taxon>
        <taxon>Agaricomycetes</taxon>
        <taxon>Polyporales</taxon>
        <taxon>Fomitopsis</taxon>
    </lineage>
</organism>
<dbReference type="PANTHER" id="PTHR31902">
    <property type="entry name" value="ACTIN PATCHES DISTAL PROTEIN 1"/>
    <property type="match status" value="1"/>
</dbReference>
<reference evidence="2 3" key="1">
    <citation type="journal article" date="2012" name="Science">
        <title>The Paleozoic origin of enzymatic lignin decomposition reconstructed from 31 fungal genomes.</title>
        <authorList>
            <person name="Floudas D."/>
            <person name="Binder M."/>
            <person name="Riley R."/>
            <person name="Barry K."/>
            <person name="Blanchette R.A."/>
            <person name="Henrissat B."/>
            <person name="Martinez A.T."/>
            <person name="Otillar R."/>
            <person name="Spatafora J.W."/>
            <person name="Yadav J.S."/>
            <person name="Aerts A."/>
            <person name="Benoit I."/>
            <person name="Boyd A."/>
            <person name="Carlson A."/>
            <person name="Copeland A."/>
            <person name="Coutinho P.M."/>
            <person name="de Vries R.P."/>
            <person name="Ferreira P."/>
            <person name="Findley K."/>
            <person name="Foster B."/>
            <person name="Gaskell J."/>
            <person name="Glotzer D."/>
            <person name="Gorecki P."/>
            <person name="Heitman J."/>
            <person name="Hesse C."/>
            <person name="Hori C."/>
            <person name="Igarashi K."/>
            <person name="Jurgens J.A."/>
            <person name="Kallen N."/>
            <person name="Kersten P."/>
            <person name="Kohler A."/>
            <person name="Kuees U."/>
            <person name="Kumar T.K.A."/>
            <person name="Kuo A."/>
            <person name="LaButti K."/>
            <person name="Larrondo L.F."/>
            <person name="Lindquist E."/>
            <person name="Ling A."/>
            <person name="Lombard V."/>
            <person name="Lucas S."/>
            <person name="Lundell T."/>
            <person name="Martin R."/>
            <person name="McLaughlin D.J."/>
            <person name="Morgenstern I."/>
            <person name="Morin E."/>
            <person name="Murat C."/>
            <person name="Nagy L.G."/>
            <person name="Nolan M."/>
            <person name="Ohm R.A."/>
            <person name="Patyshakuliyeva A."/>
            <person name="Rokas A."/>
            <person name="Ruiz-Duenas F.J."/>
            <person name="Sabat G."/>
            <person name="Salamov A."/>
            <person name="Samejima M."/>
            <person name="Schmutz J."/>
            <person name="Slot J.C."/>
            <person name="St John F."/>
            <person name="Stenlid J."/>
            <person name="Sun H."/>
            <person name="Sun S."/>
            <person name="Syed K."/>
            <person name="Tsang A."/>
            <person name="Wiebenga A."/>
            <person name="Young D."/>
            <person name="Pisabarro A."/>
            <person name="Eastwood D.C."/>
            <person name="Martin F."/>
            <person name="Cullen D."/>
            <person name="Grigoriev I.V."/>
            <person name="Hibbett D.S."/>
        </authorList>
    </citation>
    <scope>NUCLEOTIDE SEQUENCE</scope>
    <source>
        <strain evidence="3">FP-58527</strain>
    </source>
</reference>
<dbReference type="CDD" id="cd03062">
    <property type="entry name" value="TRX_Fd_Sucrase"/>
    <property type="match status" value="1"/>
</dbReference>
<feature type="region of interest" description="Disordered" evidence="1">
    <location>
        <begin position="102"/>
        <end position="130"/>
    </location>
</feature>
<feature type="compositionally biased region" description="Low complexity" evidence="1">
    <location>
        <begin position="112"/>
        <end position="123"/>
    </location>
</feature>
<protein>
    <recommendedName>
        <fullName evidence="4">Sucraseferredoxin-like protein</fullName>
    </recommendedName>
</protein>
<keyword evidence="3" id="KW-1185">Reference proteome</keyword>
<feature type="region of interest" description="Disordered" evidence="1">
    <location>
        <begin position="235"/>
        <end position="254"/>
    </location>
</feature>
<dbReference type="AlphaFoldDB" id="S8FR50"/>
<accession>S8FR50</accession>
<sequence length="346" mass="37835">MSTLRKLKAYIVGGVANHGAELRAADVPVSDADCRGCADPCDRGHDEYPSRFDVDMETQMLGSVKPYALQVVISTGKSDWDREVTDTSGSLAKYLDAARGEYKPPKNRSAKDAAPAGADGLPGVHRSTESSKVTILNGSHRTVSEDAARETVLVFPEYKIVTEVTSSAEGAWKFWHSLKTGAEESDGLKTYVLPYSSVIMLCSHKRRDNRCAIAAPKLEHTFTAALEREGWEVHTQVEDPSLSGPPLEDLTGTEEEKRAKIEKRLKDAAEHKRVLIIRNSHMGGHKFAGNVIINTPQGACVWYGRVTPHEVEAIVKETIMNGKVLPPLLRGGLNISRPGHASLTDW</sequence>
<dbReference type="EMBL" id="KE504129">
    <property type="protein sequence ID" value="EPT03691.1"/>
    <property type="molecule type" value="Genomic_DNA"/>
</dbReference>
<dbReference type="PANTHER" id="PTHR31902:SF14">
    <property type="entry name" value="ACTIN PATCHES DISTAL PROTEIN 1"/>
    <property type="match status" value="1"/>
</dbReference>
<evidence type="ECO:0008006" key="4">
    <source>
        <dbReference type="Google" id="ProtNLM"/>
    </source>
</evidence>
<evidence type="ECO:0000313" key="3">
    <source>
        <dbReference type="Proteomes" id="UP000015241"/>
    </source>
</evidence>
<dbReference type="HOGENOM" id="CLU_048934_1_0_1"/>
<dbReference type="InterPro" id="IPR036249">
    <property type="entry name" value="Thioredoxin-like_sf"/>
</dbReference>
<evidence type="ECO:0000313" key="2">
    <source>
        <dbReference type="EMBL" id="EPT03691.1"/>
    </source>
</evidence>
<proteinExistence type="predicted"/>
<dbReference type="SUPFAM" id="SSF52833">
    <property type="entry name" value="Thioredoxin-like"/>
    <property type="match status" value="1"/>
</dbReference>